<evidence type="ECO:0000256" key="4">
    <source>
        <dbReference type="ARBA" id="ARBA00023136"/>
    </source>
</evidence>
<dbReference type="Proteomes" id="UP000050863">
    <property type="component" value="Unassembled WGS sequence"/>
</dbReference>
<dbReference type="Pfam" id="PF04191">
    <property type="entry name" value="PEMT"/>
    <property type="match status" value="1"/>
</dbReference>
<sequence>MVAKLLLQNTITVVVLGALLFASAGSLHWPAAWVFLVVSATIGPACGLWLAKTDPALLAERMRPTFQADQPAADKKFMLVFVQATLIWLVAIGLDRRVHASDVPLVLQGLGLAMYLLSTAFIMWVFRANSFAAPVVKVQAARQHHVVSSGPYAFVRHPMYSGIMLFFVGVPLLLGSWWGVAIAPVFAVLFAIRARIEERALVEGLPGYADYAARVRYRLVPGLW</sequence>
<accession>A0A0R3M8P9</accession>
<evidence type="ECO:0000256" key="5">
    <source>
        <dbReference type="SAM" id="Phobius"/>
    </source>
</evidence>
<evidence type="ECO:0000256" key="2">
    <source>
        <dbReference type="ARBA" id="ARBA00022692"/>
    </source>
</evidence>
<keyword evidence="3 5" id="KW-1133">Transmembrane helix</keyword>
<dbReference type="Gene3D" id="1.20.120.1630">
    <property type="match status" value="1"/>
</dbReference>
<feature type="transmembrane region" description="Helical" evidence="5">
    <location>
        <begin position="106"/>
        <end position="126"/>
    </location>
</feature>
<dbReference type="RefSeq" id="WP_057834016.1">
    <property type="nucleotide sequence ID" value="NZ_LLXZ01000016.1"/>
</dbReference>
<keyword evidence="7" id="KW-1185">Reference proteome</keyword>
<gene>
    <name evidence="6" type="ORF">CQ12_35130</name>
</gene>
<evidence type="ECO:0000256" key="3">
    <source>
        <dbReference type="ARBA" id="ARBA00022989"/>
    </source>
</evidence>
<feature type="transmembrane region" description="Helical" evidence="5">
    <location>
        <begin position="77"/>
        <end position="94"/>
    </location>
</feature>
<keyword evidence="6" id="KW-0489">Methyltransferase</keyword>
<dbReference type="InterPro" id="IPR007318">
    <property type="entry name" value="Phopholipid_MeTrfase"/>
</dbReference>
<dbReference type="InterPro" id="IPR052527">
    <property type="entry name" value="Metal_cation-efflux_comp"/>
</dbReference>
<proteinExistence type="predicted"/>
<organism evidence="6 7">
    <name type="scientific">Bradyrhizobium jicamae</name>
    <dbReference type="NCBI Taxonomy" id="280332"/>
    <lineage>
        <taxon>Bacteria</taxon>
        <taxon>Pseudomonadati</taxon>
        <taxon>Pseudomonadota</taxon>
        <taxon>Alphaproteobacteria</taxon>
        <taxon>Hyphomicrobiales</taxon>
        <taxon>Nitrobacteraceae</taxon>
        <taxon>Bradyrhizobium</taxon>
    </lineage>
</organism>
<dbReference type="GO" id="GO:0032259">
    <property type="term" value="P:methylation"/>
    <property type="evidence" value="ECO:0007669"/>
    <property type="project" value="UniProtKB-KW"/>
</dbReference>
<dbReference type="AlphaFoldDB" id="A0A0R3M8P9"/>
<comment type="subcellular location">
    <subcellularLocation>
        <location evidence="1">Endomembrane system</location>
        <topology evidence="1">Multi-pass membrane protein</topology>
    </subcellularLocation>
</comment>
<dbReference type="PANTHER" id="PTHR43847:SF1">
    <property type="entry name" value="BLL3993 PROTEIN"/>
    <property type="match status" value="1"/>
</dbReference>
<dbReference type="GO" id="GO:0012505">
    <property type="term" value="C:endomembrane system"/>
    <property type="evidence" value="ECO:0007669"/>
    <property type="project" value="UniProtKB-SubCell"/>
</dbReference>
<dbReference type="EMBL" id="LLXZ01000016">
    <property type="protein sequence ID" value="KRR14141.1"/>
    <property type="molecule type" value="Genomic_DNA"/>
</dbReference>
<keyword evidence="2 5" id="KW-0812">Transmembrane</keyword>
<feature type="transmembrane region" description="Helical" evidence="5">
    <location>
        <begin position="31"/>
        <end position="51"/>
    </location>
</feature>
<feature type="transmembrane region" description="Helical" evidence="5">
    <location>
        <begin position="163"/>
        <end position="192"/>
    </location>
</feature>
<keyword evidence="6" id="KW-0808">Transferase</keyword>
<dbReference type="OrthoDB" id="7203053at2"/>
<comment type="caution">
    <text evidence="6">The sequence shown here is derived from an EMBL/GenBank/DDBJ whole genome shotgun (WGS) entry which is preliminary data.</text>
</comment>
<protein>
    <submittedName>
        <fullName evidence="6">Isoprenylcysteine carboxyl methyltransferase</fullName>
    </submittedName>
</protein>
<keyword evidence="4 5" id="KW-0472">Membrane</keyword>
<feature type="transmembrane region" description="Helical" evidence="5">
    <location>
        <begin position="6"/>
        <end position="24"/>
    </location>
</feature>
<evidence type="ECO:0000313" key="6">
    <source>
        <dbReference type="EMBL" id="KRR14141.1"/>
    </source>
</evidence>
<evidence type="ECO:0000256" key="1">
    <source>
        <dbReference type="ARBA" id="ARBA00004127"/>
    </source>
</evidence>
<dbReference type="GO" id="GO:0008168">
    <property type="term" value="F:methyltransferase activity"/>
    <property type="evidence" value="ECO:0007669"/>
    <property type="project" value="UniProtKB-KW"/>
</dbReference>
<dbReference type="PANTHER" id="PTHR43847">
    <property type="entry name" value="BLL3993 PROTEIN"/>
    <property type="match status" value="1"/>
</dbReference>
<evidence type="ECO:0000313" key="7">
    <source>
        <dbReference type="Proteomes" id="UP000050863"/>
    </source>
</evidence>
<dbReference type="STRING" id="280332.CQ12_35130"/>
<name>A0A0R3M8P9_9BRAD</name>
<reference evidence="6 7" key="1">
    <citation type="submission" date="2014-03" db="EMBL/GenBank/DDBJ databases">
        <title>Bradyrhizobium valentinum sp. nov., isolated from effective nodules of Lupinus mariae-josephae, a lupine endemic of basic-lime soils in Eastern Spain.</title>
        <authorList>
            <person name="Duran D."/>
            <person name="Rey L."/>
            <person name="Navarro A."/>
            <person name="Busquets A."/>
            <person name="Imperial J."/>
            <person name="Ruiz-Argueso T."/>
        </authorList>
    </citation>
    <scope>NUCLEOTIDE SEQUENCE [LARGE SCALE GENOMIC DNA]</scope>
    <source>
        <strain evidence="6 7">PAC68</strain>
    </source>
</reference>